<feature type="region of interest" description="Disordered" evidence="2">
    <location>
        <begin position="399"/>
        <end position="500"/>
    </location>
</feature>
<feature type="compositionally biased region" description="Basic and acidic residues" evidence="2">
    <location>
        <begin position="399"/>
        <end position="421"/>
    </location>
</feature>
<evidence type="ECO:0000313" key="4">
    <source>
        <dbReference type="Proteomes" id="UP000232688"/>
    </source>
</evidence>
<gene>
    <name evidence="3" type="ORF">RhiirA1_533515</name>
</gene>
<sequence length="500" mass="57952">MNPSQLEEFENETATLNDKNEMSPQFSSIQDNVDNVTLSNSKILNELHKEKMRQTNKISSKNDTKFNNDMAESVPGLYRLLDLCKDDGSNGLEIDYNQLNSCSLRLIGCYGNHNSIAKFLSNKNIIDYQLYEKLIHSSQQTYNIQGIDNKPRLRPGIYLLMVNSELGLVIHWPEYGCYEDNTSSQRKKNMINLHRYLTKLTDYQICLMNEQDLNSFDWKRDEEEVLNDNDGVCYEFEVKKSQEEREDFEIFNGFNVILPNIITSEINQSYNGILLHPKVIESVSYQTFFTQKIIAPSTVMIKGTTSIAKSHFNKEFMDRWGNCSVRIDRSTINIKMLEILVKYELNIDDLKEQLNQYNEALGDAKKESDNKKAQERDELIKNLINYTVVNDIFENKEKNEDINDNGEENKNEKANKNKDANDNENANDNEKKSNINEDGEENKNEESNKNKDASDNENANDNEEKSEVNEDERANKAKLFSKYSDLKDKLSQKLKINTPK</sequence>
<keyword evidence="1" id="KW-0175">Coiled coil</keyword>
<dbReference type="OrthoDB" id="2417504at2759"/>
<protein>
    <submittedName>
        <fullName evidence="3">Uncharacterized protein</fullName>
    </submittedName>
</protein>
<dbReference type="Proteomes" id="UP000232688">
    <property type="component" value="Unassembled WGS sequence"/>
</dbReference>
<dbReference type="VEuPathDB" id="FungiDB:RhiirA1_533515"/>
<name>A0A2I1E8I2_9GLOM</name>
<organism evidence="3 4">
    <name type="scientific">Rhizophagus irregularis</name>
    <dbReference type="NCBI Taxonomy" id="588596"/>
    <lineage>
        <taxon>Eukaryota</taxon>
        <taxon>Fungi</taxon>
        <taxon>Fungi incertae sedis</taxon>
        <taxon>Mucoromycota</taxon>
        <taxon>Glomeromycotina</taxon>
        <taxon>Glomeromycetes</taxon>
        <taxon>Glomerales</taxon>
        <taxon>Glomeraceae</taxon>
        <taxon>Rhizophagus</taxon>
    </lineage>
</organism>
<comment type="caution">
    <text evidence="3">The sequence shown here is derived from an EMBL/GenBank/DDBJ whole genome shotgun (WGS) entry which is preliminary data.</text>
</comment>
<evidence type="ECO:0000256" key="1">
    <source>
        <dbReference type="SAM" id="Coils"/>
    </source>
</evidence>
<feature type="coiled-coil region" evidence="1">
    <location>
        <begin position="333"/>
        <end position="374"/>
    </location>
</feature>
<dbReference type="AlphaFoldDB" id="A0A2I1E8I2"/>
<evidence type="ECO:0000313" key="3">
    <source>
        <dbReference type="EMBL" id="PKC69354.1"/>
    </source>
</evidence>
<proteinExistence type="predicted"/>
<reference evidence="3 4" key="2">
    <citation type="submission" date="2017-10" db="EMBL/GenBank/DDBJ databases">
        <title>Genome analyses suggest a sexual origin of heterokaryosis in a supposedly ancient asexual fungus.</title>
        <authorList>
            <person name="Corradi N."/>
            <person name="Sedzielewska K."/>
            <person name="Noel J."/>
            <person name="Charron P."/>
            <person name="Farinelli L."/>
            <person name="Marton T."/>
            <person name="Kruger M."/>
            <person name="Pelin A."/>
            <person name="Brachmann A."/>
            <person name="Corradi N."/>
        </authorList>
    </citation>
    <scope>NUCLEOTIDE SEQUENCE [LARGE SCALE GENOMIC DNA]</scope>
    <source>
        <strain evidence="3 4">A1</strain>
    </source>
</reference>
<feature type="compositionally biased region" description="Basic and acidic residues" evidence="2">
    <location>
        <begin position="428"/>
        <end position="454"/>
    </location>
</feature>
<evidence type="ECO:0000256" key="2">
    <source>
        <dbReference type="SAM" id="MobiDB-lite"/>
    </source>
</evidence>
<reference evidence="3 4" key="1">
    <citation type="submission" date="2017-10" db="EMBL/GenBank/DDBJ databases">
        <title>Extensive intraspecific genome diversity in a model arbuscular mycorrhizal fungus.</title>
        <authorList>
            <person name="Chen E.C.H."/>
            <person name="Morin E."/>
            <person name="Baudet D."/>
            <person name="Noel J."/>
            <person name="Ndikumana S."/>
            <person name="Charron P."/>
            <person name="St-Onge C."/>
            <person name="Giorgi J."/>
            <person name="Grigoriev I.V."/>
            <person name="Roux C."/>
            <person name="Martin F.M."/>
            <person name="Corradi N."/>
        </authorList>
    </citation>
    <scope>NUCLEOTIDE SEQUENCE [LARGE SCALE GENOMIC DNA]</scope>
    <source>
        <strain evidence="3 4">A1</strain>
    </source>
</reference>
<feature type="compositionally biased region" description="Basic and acidic residues" evidence="2">
    <location>
        <begin position="462"/>
        <end position="475"/>
    </location>
</feature>
<dbReference type="EMBL" id="LLXH01000282">
    <property type="protein sequence ID" value="PKC69354.1"/>
    <property type="molecule type" value="Genomic_DNA"/>
</dbReference>
<accession>A0A2I1E8I2</accession>